<evidence type="ECO:0000313" key="2">
    <source>
        <dbReference type="EMBL" id="AVR55379.1"/>
    </source>
</evidence>
<keyword evidence="3" id="KW-1185">Reference proteome</keyword>
<dbReference type="InterPro" id="IPR057967">
    <property type="entry name" value="T4_TMP"/>
</dbReference>
<evidence type="ECO:0000256" key="1">
    <source>
        <dbReference type="SAM" id="MobiDB-lite"/>
    </source>
</evidence>
<feature type="compositionally biased region" description="Basic and acidic residues" evidence="1">
    <location>
        <begin position="185"/>
        <end position="201"/>
    </location>
</feature>
<proteinExistence type="predicted"/>
<feature type="compositionally biased region" description="Basic and acidic residues" evidence="1">
    <location>
        <begin position="1"/>
        <end position="24"/>
    </location>
</feature>
<dbReference type="Proteomes" id="UP000244328">
    <property type="component" value="Segment"/>
</dbReference>
<feature type="region of interest" description="Disordered" evidence="1">
    <location>
        <begin position="508"/>
        <end position="529"/>
    </location>
</feature>
<sequence>MKTENMKTMRRKVIEEGRSERDAAKAASTQSESLSVLSSQLDDLQTQAELTSEVIEDKGNQVIDALNRVDQSIIDTTAGAELTAEASERTTEAVKQQTEVSNKISDKLSKLTELLNERLSAITTPNLPQTTVPDTSLSVVEDAVPVDIVTPGLPELLQELIPDPVNNNNNPNDEFFPTVPENPESDSKKGADEERKKKDSDTLSNLLKATKSGFKASMSITDRIAGMLFKYTVTAVIEAAKTAALLFSIVLGIDVIMKHFKYWSDKFTSDFDKFSAEAGEWGSTLASIFGTLENIQKFWEAGDWSGLTVAIVKGVTEIIYNLSELISLGMSKVAAAILSLIPGLGDAALSVEGAALEGFQERTGNSLSKEDQDTLAKYQSSKIEKGENFFDKVSQGKTWIVNKITGDANISDFVTDEERESQNEKLRQMKPEEREQVLKKGNEARAAIVRFEKYMEQINPDDKRSVESADKAYANLQTQLNDTDLNNSPVTKKELSARMNIVTAKYDKLKGKEPQPAPSSQSEDVKKVESIEKNKAAKEASLGTSAGAAAANLFNTNNVINNSRTINTVSPVTSTNAPGVFGATGVN</sequence>
<dbReference type="EMBL" id="MG999954">
    <property type="protein sequence ID" value="AVR55379.1"/>
    <property type="molecule type" value="Genomic_DNA"/>
</dbReference>
<evidence type="ECO:0000313" key="3">
    <source>
        <dbReference type="Proteomes" id="UP000244328"/>
    </source>
</evidence>
<reference evidence="2 3" key="1">
    <citation type="submission" date="2018-02" db="EMBL/GenBank/DDBJ databases">
        <title>Isolation, characterization and genome analysis of lytic bacteriophages against Enterobacter cloacae.</title>
        <authorList>
            <person name="Ramesh N."/>
            <person name="Prasanth M."/>
            <person name="Tamhankar A.J."/>
            <person name="Lundborg C.S."/>
        </authorList>
    </citation>
    <scope>NUCLEOTIDE SEQUENCE [LARGE SCALE GENOMIC DNA]</scope>
</reference>
<feature type="region of interest" description="Disordered" evidence="1">
    <location>
        <begin position="1"/>
        <end position="34"/>
    </location>
</feature>
<feature type="compositionally biased region" description="Low complexity" evidence="1">
    <location>
        <begin position="162"/>
        <end position="173"/>
    </location>
</feature>
<organism evidence="2 3">
    <name type="scientific">Enterobacter phage myPSH1140</name>
    <dbReference type="NCBI Taxonomy" id="2108137"/>
    <lineage>
        <taxon>Viruses</taxon>
        <taxon>Duplodnaviria</taxon>
        <taxon>Heunggongvirae</taxon>
        <taxon>Uroviricota</taxon>
        <taxon>Caudoviricetes</taxon>
        <taxon>Pantevenvirales</taxon>
        <taxon>Straboviridae</taxon>
        <taxon>Tevenvirinae</taxon>
        <taxon>Karamvirus</taxon>
        <taxon>Karamvirus mypsh1140</taxon>
    </lineage>
</organism>
<name>A0A2R3ZX93_9CAUD</name>
<gene>
    <name evidence="2" type="ORF">PSH1140_174</name>
</gene>
<accession>A0A2R3ZX93</accession>
<dbReference type="Pfam" id="PF25671">
    <property type="entry name" value="T4_Tape_measure"/>
    <property type="match status" value="1"/>
</dbReference>
<feature type="region of interest" description="Disordered" evidence="1">
    <location>
        <begin position="160"/>
        <end position="202"/>
    </location>
</feature>
<protein>
    <submittedName>
        <fullName evidence="2">Baseplate hub subunit, tail length</fullName>
    </submittedName>
</protein>